<feature type="chain" id="PRO_5003051929" evidence="1">
    <location>
        <begin position="26"/>
        <end position="56"/>
    </location>
</feature>
<dbReference type="Proteomes" id="UP000002045">
    <property type="component" value="Chromosome"/>
</dbReference>
<dbReference type="AlphaFoldDB" id="D3V7U4"/>
<keyword evidence="1" id="KW-0732">Signal</keyword>
<evidence type="ECO:0000313" key="3">
    <source>
        <dbReference type="Proteomes" id="UP000002045"/>
    </source>
</evidence>
<reference evidence="2" key="1">
    <citation type="journal article" date="2011" name="PLoS ONE">
        <title>The entomopathogenic bacterial endosymbionts xenorhabdus and photorhabdus: convergent lifestyles from divergent genomes.</title>
        <authorList>
            <person name="Chaston J.M."/>
            <person name="Suen G."/>
            <person name="Tucker S.L."/>
            <person name="Andersen A.W."/>
            <person name="Bhasin A."/>
            <person name="Bode E."/>
            <person name="Bode H.B."/>
            <person name="Brachmann A.O."/>
            <person name="Cowles C.E."/>
            <person name="Cowles K.N."/>
            <person name="Darby C."/>
            <person name="de Leon L."/>
            <person name="Drace K."/>
            <person name="Du Z."/>
            <person name="Givaudan A."/>
            <person name="Herbert Tran E.E."/>
            <person name="Jewell K.A."/>
            <person name="Knack J.J."/>
            <person name="Krasomil-Osterfeld K.C."/>
            <person name="Kukor R."/>
            <person name="Lanois A."/>
            <person name="Latreille P."/>
            <person name="Leimgruber N.K."/>
            <person name="Lipke C.M."/>
            <person name="Liu R."/>
            <person name="Lu X."/>
            <person name="Martens E.C."/>
            <person name="Marri P.R."/>
            <person name="Medigue C."/>
            <person name="Menard M.L."/>
            <person name="Miller N.M."/>
            <person name="Morales-Soto N."/>
            <person name="Norton S."/>
            <person name="Ogier J.C."/>
            <person name="Orchard S.S."/>
            <person name="Park D."/>
            <person name="Park Y."/>
            <person name="Qurollo B.A."/>
            <person name="Sugar D.R."/>
            <person name="Richards G.R."/>
            <person name="Rouy Z."/>
            <person name="Slominski B."/>
            <person name="Slominski K."/>
            <person name="Snyder H."/>
            <person name="Tjaden B.C."/>
            <person name="van der Hoeven R."/>
            <person name="Welch R.D."/>
            <person name="Wheeler C."/>
            <person name="Xiang B."/>
            <person name="Barbazuk B."/>
            <person name="Gaudriault S."/>
            <person name="Goodner B."/>
            <person name="Slater S.C."/>
            <person name="Forst S."/>
            <person name="Goldman B.S."/>
            <person name="Goodrich-Blair H."/>
        </authorList>
    </citation>
    <scope>NUCLEOTIDE SEQUENCE [LARGE SCALE GENOMIC DNA]</scope>
    <source>
        <strain evidence="2">SS-2004</strain>
    </source>
</reference>
<feature type="signal peptide" evidence="1">
    <location>
        <begin position="1"/>
        <end position="25"/>
    </location>
</feature>
<organism evidence="2 3">
    <name type="scientific">Xenorhabdus bovienii (strain SS-2004)</name>
    <name type="common">Xenorhabdus nematophila subsp. bovienii</name>
    <dbReference type="NCBI Taxonomy" id="406818"/>
    <lineage>
        <taxon>Bacteria</taxon>
        <taxon>Pseudomonadati</taxon>
        <taxon>Pseudomonadota</taxon>
        <taxon>Gammaproteobacteria</taxon>
        <taxon>Enterobacterales</taxon>
        <taxon>Morganellaceae</taxon>
        <taxon>Xenorhabdus</taxon>
    </lineage>
</organism>
<proteinExistence type="predicted"/>
<protein>
    <submittedName>
        <fullName evidence="2">Uncharacterized protein</fullName>
    </submittedName>
</protein>
<dbReference type="HOGENOM" id="CLU_212280_0_0_6"/>
<evidence type="ECO:0000313" key="2">
    <source>
        <dbReference type="EMBL" id="CBJ81906.1"/>
    </source>
</evidence>
<accession>D3V7U4</accession>
<evidence type="ECO:0000256" key="1">
    <source>
        <dbReference type="SAM" id="SignalP"/>
    </source>
</evidence>
<name>D3V7U4_XENBS</name>
<sequence>MKKYILSGLLAGATLLVSMQSYALACNIFPPDSPAWKACTEICKLLPLGIPIPICF</sequence>
<dbReference type="KEGG" id="xbo:XBJ1_2782"/>
<gene>
    <name evidence="2" type="ordered locus">XBJ1_2782</name>
</gene>
<dbReference type="EMBL" id="FN667741">
    <property type="protein sequence ID" value="CBJ81906.1"/>
    <property type="molecule type" value="Genomic_DNA"/>
</dbReference>